<feature type="transmembrane region" description="Helical" evidence="5">
    <location>
        <begin position="252"/>
        <end position="270"/>
    </location>
</feature>
<feature type="transmembrane region" description="Helical" evidence="5">
    <location>
        <begin position="87"/>
        <end position="110"/>
    </location>
</feature>
<gene>
    <name evidence="6" type="ORF">TTHERM_00756530</name>
</gene>
<keyword evidence="7" id="KW-1185">Reference proteome</keyword>
<evidence type="ECO:0000256" key="1">
    <source>
        <dbReference type="ARBA" id="ARBA00004141"/>
    </source>
</evidence>
<dbReference type="HOGENOM" id="CLU_636943_0_0_1"/>
<dbReference type="Proteomes" id="UP000009168">
    <property type="component" value="Unassembled WGS sequence"/>
</dbReference>
<name>I7MCK2_TETTS</name>
<proteinExistence type="predicted"/>
<dbReference type="EMBL" id="GG662437">
    <property type="protein sequence ID" value="EAR84105.1"/>
    <property type="molecule type" value="Genomic_DNA"/>
</dbReference>
<evidence type="ECO:0000256" key="3">
    <source>
        <dbReference type="ARBA" id="ARBA00022989"/>
    </source>
</evidence>
<protein>
    <submittedName>
        <fullName evidence="6">Transmembrane protein, putative</fullName>
    </submittedName>
</protein>
<dbReference type="AlphaFoldDB" id="I7MCK2"/>
<dbReference type="OMA" id="PIMIRTF"/>
<evidence type="ECO:0000256" key="5">
    <source>
        <dbReference type="SAM" id="Phobius"/>
    </source>
</evidence>
<evidence type="ECO:0000313" key="7">
    <source>
        <dbReference type="Proteomes" id="UP000009168"/>
    </source>
</evidence>
<dbReference type="PANTHER" id="PTHR22911:SF6">
    <property type="entry name" value="SOLUTE CARRIER FAMILY 35 MEMBER G1"/>
    <property type="match status" value="1"/>
</dbReference>
<evidence type="ECO:0000313" key="6">
    <source>
        <dbReference type="EMBL" id="EAR84105.1"/>
    </source>
</evidence>
<feature type="transmembrane region" description="Helical" evidence="5">
    <location>
        <begin position="116"/>
        <end position="134"/>
    </location>
</feature>
<keyword evidence="3 5" id="KW-1133">Transmembrane helix</keyword>
<feature type="transmembrane region" description="Helical" evidence="5">
    <location>
        <begin position="313"/>
        <end position="332"/>
    </location>
</feature>
<dbReference type="GeneID" id="7833078"/>
<feature type="transmembrane region" description="Helical" evidence="5">
    <location>
        <begin position="150"/>
        <end position="171"/>
    </location>
</feature>
<dbReference type="OrthoDB" id="300488at2759"/>
<dbReference type="eggNOG" id="ENOG502ST3Q">
    <property type="taxonomic scope" value="Eukaryota"/>
</dbReference>
<organism evidence="6 7">
    <name type="scientific">Tetrahymena thermophila (strain SB210)</name>
    <dbReference type="NCBI Taxonomy" id="312017"/>
    <lineage>
        <taxon>Eukaryota</taxon>
        <taxon>Sar</taxon>
        <taxon>Alveolata</taxon>
        <taxon>Ciliophora</taxon>
        <taxon>Intramacronucleata</taxon>
        <taxon>Oligohymenophorea</taxon>
        <taxon>Hymenostomatida</taxon>
        <taxon>Tetrahymenina</taxon>
        <taxon>Tetrahymenidae</taxon>
        <taxon>Tetrahymena</taxon>
    </lineage>
</organism>
<accession>I7MCK2</accession>
<reference evidence="7" key="1">
    <citation type="journal article" date="2006" name="PLoS Biol.">
        <title>Macronuclear genome sequence of the ciliate Tetrahymena thermophila, a model eukaryote.</title>
        <authorList>
            <person name="Eisen J.A."/>
            <person name="Coyne R.S."/>
            <person name="Wu M."/>
            <person name="Wu D."/>
            <person name="Thiagarajan M."/>
            <person name="Wortman J.R."/>
            <person name="Badger J.H."/>
            <person name="Ren Q."/>
            <person name="Amedeo P."/>
            <person name="Jones K.M."/>
            <person name="Tallon L.J."/>
            <person name="Delcher A.L."/>
            <person name="Salzberg S.L."/>
            <person name="Silva J.C."/>
            <person name="Haas B.J."/>
            <person name="Majoros W.H."/>
            <person name="Farzad M."/>
            <person name="Carlton J.M."/>
            <person name="Smith R.K. Jr."/>
            <person name="Garg J."/>
            <person name="Pearlman R.E."/>
            <person name="Karrer K.M."/>
            <person name="Sun L."/>
            <person name="Manning G."/>
            <person name="Elde N.C."/>
            <person name="Turkewitz A.P."/>
            <person name="Asai D.J."/>
            <person name="Wilkes D.E."/>
            <person name="Wang Y."/>
            <person name="Cai H."/>
            <person name="Collins K."/>
            <person name="Stewart B.A."/>
            <person name="Lee S.R."/>
            <person name="Wilamowska K."/>
            <person name="Weinberg Z."/>
            <person name="Ruzzo W.L."/>
            <person name="Wloga D."/>
            <person name="Gaertig J."/>
            <person name="Frankel J."/>
            <person name="Tsao C.-C."/>
            <person name="Gorovsky M.A."/>
            <person name="Keeling P.J."/>
            <person name="Waller R.F."/>
            <person name="Patron N.J."/>
            <person name="Cherry J.M."/>
            <person name="Stover N.A."/>
            <person name="Krieger C.J."/>
            <person name="del Toro C."/>
            <person name="Ryder H.F."/>
            <person name="Williamson S.C."/>
            <person name="Barbeau R.A."/>
            <person name="Hamilton E.P."/>
            <person name="Orias E."/>
        </authorList>
    </citation>
    <scope>NUCLEOTIDE SEQUENCE [LARGE SCALE GENOMIC DNA]</scope>
    <source>
        <strain evidence="7">SB210</strain>
    </source>
</reference>
<dbReference type="GO" id="GO:0016020">
    <property type="term" value="C:membrane"/>
    <property type="evidence" value="ECO:0007669"/>
    <property type="project" value="UniProtKB-SubCell"/>
</dbReference>
<dbReference type="KEGG" id="tet:TTHERM_00756530"/>
<comment type="subcellular location">
    <subcellularLocation>
        <location evidence="1">Membrane</location>
        <topology evidence="1">Multi-pass membrane protein</topology>
    </subcellularLocation>
</comment>
<feature type="transmembrane region" description="Helical" evidence="5">
    <location>
        <begin position="208"/>
        <end position="226"/>
    </location>
</feature>
<feature type="transmembrane region" description="Helical" evidence="5">
    <location>
        <begin position="344"/>
        <end position="365"/>
    </location>
</feature>
<evidence type="ECO:0000256" key="2">
    <source>
        <dbReference type="ARBA" id="ARBA00022692"/>
    </source>
</evidence>
<dbReference type="InParanoid" id="I7MCK2"/>
<sequence>MASPSSNKQDIPLISSEKLVKKESQINEMEQRLSDKFEEFSSKRGNQSRVINRDRPTEILEVNEVSPILHLLEERIRKFEQTYGKRTGFYFGLICSAILSFCCIASEVYMPQLPTIEVLFVAFLVAFLFNYYLIRDGEILPYIETESENFVAKISGISGFASIILFIYSFQKCELQTSLFWFGISWIFYMAFESCSKNSKAKLNRNQIMFGLLMIVVSGLILRPNFAPEVKMTQTPANPDDDATSTIEVDYSHFYGVISALASGIFFGYMNMCIRQLKNQNFITITHIFTYIQAPFIPVFFPLQKLVSPSLAQWVFMIGLGLIFVFVLQLYIRSCQLENTTKSLLTIPQFIAFITIFSLLLGINTFGEPDIIKLVCALVILGLSFKFSTEIDSEIKEVAPLTQVTTKGQDIPLETFKDNTTLNQKLLDDQN</sequence>
<feature type="transmembrane region" description="Helical" evidence="5">
    <location>
        <begin position="177"/>
        <end position="196"/>
    </location>
</feature>
<dbReference type="RefSeq" id="XP_001031768.1">
    <property type="nucleotide sequence ID" value="XM_001031768.3"/>
</dbReference>
<keyword evidence="4 5" id="KW-0472">Membrane</keyword>
<keyword evidence="2 5" id="KW-0812">Transmembrane</keyword>
<evidence type="ECO:0000256" key="4">
    <source>
        <dbReference type="ARBA" id="ARBA00023136"/>
    </source>
</evidence>
<dbReference type="PANTHER" id="PTHR22911">
    <property type="entry name" value="ACYL-MALONYL CONDENSING ENZYME-RELATED"/>
    <property type="match status" value="1"/>
</dbReference>
<feature type="transmembrane region" description="Helical" evidence="5">
    <location>
        <begin position="282"/>
        <end position="301"/>
    </location>
</feature>